<dbReference type="GO" id="GO:0005739">
    <property type="term" value="C:mitochondrion"/>
    <property type="evidence" value="ECO:0007669"/>
    <property type="project" value="TreeGrafter"/>
</dbReference>
<dbReference type="InterPro" id="IPR056798">
    <property type="entry name" value="ADH_Fe_C"/>
</dbReference>
<evidence type="ECO:0000313" key="4">
    <source>
        <dbReference type="EMBL" id="KAF2659721.1"/>
    </source>
</evidence>
<dbReference type="InterPro" id="IPR018211">
    <property type="entry name" value="ADH_Fe_CS"/>
</dbReference>
<reference evidence="4" key="1">
    <citation type="journal article" date="2020" name="Stud. Mycol.">
        <title>101 Dothideomycetes genomes: a test case for predicting lifestyles and emergence of pathogens.</title>
        <authorList>
            <person name="Haridas S."/>
            <person name="Albert R."/>
            <person name="Binder M."/>
            <person name="Bloem J."/>
            <person name="Labutti K."/>
            <person name="Salamov A."/>
            <person name="Andreopoulos B."/>
            <person name="Baker S."/>
            <person name="Barry K."/>
            <person name="Bills G."/>
            <person name="Bluhm B."/>
            <person name="Cannon C."/>
            <person name="Castanera R."/>
            <person name="Culley D."/>
            <person name="Daum C."/>
            <person name="Ezra D."/>
            <person name="Gonzalez J."/>
            <person name="Henrissat B."/>
            <person name="Kuo A."/>
            <person name="Liang C."/>
            <person name="Lipzen A."/>
            <person name="Lutzoni F."/>
            <person name="Magnuson J."/>
            <person name="Mondo S."/>
            <person name="Nolan M."/>
            <person name="Ohm R."/>
            <person name="Pangilinan J."/>
            <person name="Park H.-J."/>
            <person name="Ramirez L."/>
            <person name="Alfaro M."/>
            <person name="Sun H."/>
            <person name="Tritt A."/>
            <person name="Yoshinaga Y."/>
            <person name="Zwiers L.-H."/>
            <person name="Turgeon B."/>
            <person name="Goodwin S."/>
            <person name="Spatafora J."/>
            <person name="Crous P."/>
            <person name="Grigoriev I."/>
        </authorList>
    </citation>
    <scope>NUCLEOTIDE SEQUENCE</scope>
    <source>
        <strain evidence="4">CBS 122681</strain>
    </source>
</reference>
<feature type="domain" description="Fe-containing alcohol dehydrogenase-like C-terminal" evidence="3">
    <location>
        <begin position="207"/>
        <end position="405"/>
    </location>
</feature>
<protein>
    <submittedName>
        <fullName evidence="4">Dehydroquinate synthase-like protein</fullName>
    </submittedName>
</protein>
<dbReference type="Proteomes" id="UP000799324">
    <property type="component" value="Unassembled WGS sequence"/>
</dbReference>
<dbReference type="GO" id="GO:0004022">
    <property type="term" value="F:alcohol dehydrogenase (NAD+) activity"/>
    <property type="evidence" value="ECO:0007669"/>
    <property type="project" value="TreeGrafter"/>
</dbReference>
<evidence type="ECO:0000259" key="3">
    <source>
        <dbReference type="Pfam" id="PF25137"/>
    </source>
</evidence>
<dbReference type="PANTHER" id="PTHR11496:SF107">
    <property type="entry name" value="ALCOHOL DEHYDROGENASE, PUTATIVE (AFU_ORTHOLOGUE AFUA_1G06800)-RELATED"/>
    <property type="match status" value="1"/>
</dbReference>
<proteinExistence type="predicted"/>
<dbReference type="GO" id="GO:0046872">
    <property type="term" value="F:metal ion binding"/>
    <property type="evidence" value="ECO:0007669"/>
    <property type="project" value="InterPro"/>
</dbReference>
<dbReference type="EMBL" id="MU004305">
    <property type="protein sequence ID" value="KAF2659721.1"/>
    <property type="molecule type" value="Genomic_DNA"/>
</dbReference>
<sequence length="432" mass="46581">MACESSNSTQKRTIQQLPIPSRKNHNAILHSTYATDIVDALGTWNCKRAVLVHSKALDGSTHVVKDLKERLGSLLVASKSGVGAHSPYTDVIDITQLLHGNHADCLISIGSSSYSDACKIARLLHPTLPRDQLSISSIEALVDQDKGIATDLKDPKVKLILVPTSLSASEWSHISSATNPQTHKKQHFGLASGASVAATSPQKLWLSSGMRAVDHCVETMTHPSCTPEAEAHMQEALTTLLAGLSEYKAGEAGRDREELLKGIAECQLGSRQAMMGILMHRIPMGASHAIGHQLGSVMGVMHGVTSCVMLAPVLGNMAAKGLQGESQMKVLKIFNETLGWQEKTAAAAVSRFVRSLEMPGSLVEVGVVEQQDLDLVAERTMTDVWGGGERQVQSKEELLEILESARKKWQERNVGAALQISSSWGFIPIRDV</sequence>
<organism evidence="4 5">
    <name type="scientific">Lophiostoma macrostomum CBS 122681</name>
    <dbReference type="NCBI Taxonomy" id="1314788"/>
    <lineage>
        <taxon>Eukaryota</taxon>
        <taxon>Fungi</taxon>
        <taxon>Dikarya</taxon>
        <taxon>Ascomycota</taxon>
        <taxon>Pezizomycotina</taxon>
        <taxon>Dothideomycetes</taxon>
        <taxon>Pleosporomycetidae</taxon>
        <taxon>Pleosporales</taxon>
        <taxon>Lophiostomataceae</taxon>
        <taxon>Lophiostoma</taxon>
    </lineage>
</organism>
<feature type="domain" description="Alcohol dehydrogenase iron-type/glycerol dehydrogenase GldA" evidence="2">
    <location>
        <begin position="35"/>
        <end position="188"/>
    </location>
</feature>
<dbReference type="InterPro" id="IPR039697">
    <property type="entry name" value="Alcohol_dehydrogenase_Fe"/>
</dbReference>
<dbReference type="Pfam" id="PF00465">
    <property type="entry name" value="Fe-ADH"/>
    <property type="match status" value="1"/>
</dbReference>
<dbReference type="PROSITE" id="PS00060">
    <property type="entry name" value="ADH_IRON_2"/>
    <property type="match status" value="1"/>
</dbReference>
<evidence type="ECO:0000256" key="1">
    <source>
        <dbReference type="ARBA" id="ARBA00023002"/>
    </source>
</evidence>
<dbReference type="CDD" id="cd08192">
    <property type="entry name" value="MAR-like"/>
    <property type="match status" value="1"/>
</dbReference>
<dbReference type="Gene3D" id="3.40.50.1970">
    <property type="match status" value="1"/>
</dbReference>
<accession>A0A6A6TKA7</accession>
<dbReference type="OrthoDB" id="339764at2759"/>
<dbReference type="InterPro" id="IPR001670">
    <property type="entry name" value="ADH_Fe/GldA"/>
</dbReference>
<dbReference type="AlphaFoldDB" id="A0A6A6TKA7"/>
<dbReference type="Gene3D" id="1.20.1090.10">
    <property type="entry name" value="Dehydroquinate synthase-like - alpha domain"/>
    <property type="match status" value="1"/>
</dbReference>
<dbReference type="SUPFAM" id="SSF56796">
    <property type="entry name" value="Dehydroquinate synthase-like"/>
    <property type="match status" value="1"/>
</dbReference>
<keyword evidence="1" id="KW-0560">Oxidoreductase</keyword>
<dbReference type="Pfam" id="PF25137">
    <property type="entry name" value="ADH_Fe_C"/>
    <property type="match status" value="1"/>
</dbReference>
<keyword evidence="5" id="KW-1185">Reference proteome</keyword>
<name>A0A6A6TKA7_9PLEO</name>
<dbReference type="PANTHER" id="PTHR11496">
    <property type="entry name" value="ALCOHOL DEHYDROGENASE"/>
    <property type="match status" value="1"/>
</dbReference>
<gene>
    <name evidence="4" type="ORF">K491DRAFT_702125</name>
</gene>
<evidence type="ECO:0000259" key="2">
    <source>
        <dbReference type="Pfam" id="PF00465"/>
    </source>
</evidence>
<evidence type="ECO:0000313" key="5">
    <source>
        <dbReference type="Proteomes" id="UP000799324"/>
    </source>
</evidence>